<evidence type="ECO:0000256" key="1">
    <source>
        <dbReference type="ARBA" id="ARBA00004604"/>
    </source>
</evidence>
<name>A0A7S4DZ22_9EUKA</name>
<evidence type="ECO:0000256" key="6">
    <source>
        <dbReference type="ARBA" id="ARBA00022833"/>
    </source>
</evidence>
<dbReference type="PANTHER" id="PTHR11239:SF14">
    <property type="entry name" value="DNA-DIRECTED RNA POLYMERASE I SUBUNIT RPA12"/>
    <property type="match status" value="1"/>
</dbReference>
<feature type="domain" description="TFIIS-type" evidence="10">
    <location>
        <begin position="144"/>
        <end position="184"/>
    </location>
</feature>
<evidence type="ECO:0000256" key="8">
    <source>
        <dbReference type="PROSITE-ProRule" id="PRU00472"/>
    </source>
</evidence>
<comment type="subcellular location">
    <subcellularLocation>
        <location evidence="1">Nucleus</location>
        <location evidence="1">Nucleolus</location>
    </subcellularLocation>
</comment>
<dbReference type="AlphaFoldDB" id="A0A7S4DZ22"/>
<dbReference type="GO" id="GO:0008270">
    <property type="term" value="F:zinc ion binding"/>
    <property type="evidence" value="ECO:0007669"/>
    <property type="project" value="UniProtKB-KW"/>
</dbReference>
<organism evidence="11">
    <name type="scientific">Lotharella globosa</name>
    <dbReference type="NCBI Taxonomy" id="91324"/>
    <lineage>
        <taxon>Eukaryota</taxon>
        <taxon>Sar</taxon>
        <taxon>Rhizaria</taxon>
        <taxon>Cercozoa</taxon>
        <taxon>Chlorarachniophyceae</taxon>
        <taxon>Lotharella</taxon>
    </lineage>
</organism>
<evidence type="ECO:0000256" key="4">
    <source>
        <dbReference type="ARBA" id="ARBA00022723"/>
    </source>
</evidence>
<dbReference type="GO" id="GO:0003676">
    <property type="term" value="F:nucleic acid binding"/>
    <property type="evidence" value="ECO:0007669"/>
    <property type="project" value="InterPro"/>
</dbReference>
<dbReference type="InterPro" id="IPR034004">
    <property type="entry name" value="Zn_ribbon_RPA12_C"/>
</dbReference>
<dbReference type="InterPro" id="IPR012164">
    <property type="entry name" value="Rpa12/Rpb9/Rpc10/TFS"/>
</dbReference>
<feature type="compositionally biased region" description="Basic residues" evidence="9">
    <location>
        <begin position="8"/>
        <end position="37"/>
    </location>
</feature>
<keyword evidence="7" id="KW-0539">Nucleus</keyword>
<reference evidence="11" key="1">
    <citation type="submission" date="2021-01" db="EMBL/GenBank/DDBJ databases">
        <authorList>
            <person name="Corre E."/>
            <person name="Pelletier E."/>
            <person name="Niang G."/>
            <person name="Scheremetjew M."/>
            <person name="Finn R."/>
            <person name="Kale V."/>
            <person name="Holt S."/>
            <person name="Cochrane G."/>
            <person name="Meng A."/>
            <person name="Brown T."/>
            <person name="Cohen L."/>
        </authorList>
    </citation>
    <scope>NUCLEOTIDE SEQUENCE</scope>
    <source>
        <strain evidence="11">CCCM811</strain>
    </source>
</reference>
<evidence type="ECO:0000256" key="2">
    <source>
        <dbReference type="ARBA" id="ARBA00018784"/>
    </source>
</evidence>
<evidence type="ECO:0000256" key="9">
    <source>
        <dbReference type="SAM" id="MobiDB-lite"/>
    </source>
</evidence>
<sequence length="187" mass="20951">MTSSADKRKSKVKSGKKAKKKGSGKKKNKKSTKKRKQAPVSAHDEKQLVTPPKKHRESSSSHAELTSMKPPREKGLPMFCRICQNMLNLPDDKQQMTCTYCRTPIQLSGQEHLISVSHSALIKEKQAAASVEEEAAKEAEHATINERCPKCSHVGLKFYTRQMRSVDEGSTVFYECPNCGHTYSEDN</sequence>
<evidence type="ECO:0000256" key="5">
    <source>
        <dbReference type="ARBA" id="ARBA00022771"/>
    </source>
</evidence>
<accession>A0A7S4DZ22</accession>
<keyword evidence="3" id="KW-0240">DNA-directed RNA polymerase</keyword>
<evidence type="ECO:0000256" key="7">
    <source>
        <dbReference type="ARBA" id="ARBA00023242"/>
    </source>
</evidence>
<proteinExistence type="predicted"/>
<evidence type="ECO:0000313" key="11">
    <source>
        <dbReference type="EMBL" id="CAE0679195.1"/>
    </source>
</evidence>
<dbReference type="GO" id="GO:0006363">
    <property type="term" value="P:termination of RNA polymerase I transcription"/>
    <property type="evidence" value="ECO:0007669"/>
    <property type="project" value="TreeGrafter"/>
</dbReference>
<dbReference type="EMBL" id="HBIV01044157">
    <property type="protein sequence ID" value="CAE0679195.1"/>
    <property type="molecule type" value="Transcribed_RNA"/>
</dbReference>
<keyword evidence="6" id="KW-0862">Zinc</keyword>
<dbReference type="PROSITE" id="PS51133">
    <property type="entry name" value="ZF_TFIIS_2"/>
    <property type="match status" value="1"/>
</dbReference>
<dbReference type="InterPro" id="IPR001222">
    <property type="entry name" value="Znf_TFIIS"/>
</dbReference>
<protein>
    <recommendedName>
        <fullName evidence="2">DNA-directed RNA polymerase I subunit RPA12</fullName>
    </recommendedName>
</protein>
<keyword evidence="3" id="KW-0804">Transcription</keyword>
<dbReference type="GO" id="GO:0005736">
    <property type="term" value="C:RNA polymerase I complex"/>
    <property type="evidence" value="ECO:0007669"/>
    <property type="project" value="TreeGrafter"/>
</dbReference>
<dbReference type="SMART" id="SM00440">
    <property type="entry name" value="ZnF_C2C2"/>
    <property type="match status" value="1"/>
</dbReference>
<dbReference type="Gene3D" id="2.20.25.10">
    <property type="match status" value="1"/>
</dbReference>
<keyword evidence="5 8" id="KW-0863">Zinc-finger</keyword>
<dbReference type="SUPFAM" id="SSF57783">
    <property type="entry name" value="Zinc beta-ribbon"/>
    <property type="match status" value="1"/>
</dbReference>
<dbReference type="GO" id="GO:0003899">
    <property type="term" value="F:DNA-directed RNA polymerase activity"/>
    <property type="evidence" value="ECO:0007669"/>
    <property type="project" value="InterPro"/>
</dbReference>
<dbReference type="PANTHER" id="PTHR11239">
    <property type="entry name" value="DNA-DIRECTED RNA POLYMERASE"/>
    <property type="match status" value="1"/>
</dbReference>
<dbReference type="CDD" id="cd10507">
    <property type="entry name" value="Zn-ribbon_RPA12"/>
    <property type="match status" value="1"/>
</dbReference>
<evidence type="ECO:0000259" key="10">
    <source>
        <dbReference type="PROSITE" id="PS51133"/>
    </source>
</evidence>
<evidence type="ECO:0000256" key="3">
    <source>
        <dbReference type="ARBA" id="ARBA00022478"/>
    </source>
</evidence>
<gene>
    <name evidence="11" type="ORF">LGLO00237_LOCUS30978</name>
</gene>
<keyword evidence="4" id="KW-0479">Metal-binding</keyword>
<dbReference type="Pfam" id="PF01096">
    <property type="entry name" value="Zn_ribbon_TFIIS"/>
    <property type="match status" value="1"/>
</dbReference>
<feature type="region of interest" description="Disordered" evidence="9">
    <location>
        <begin position="1"/>
        <end position="72"/>
    </location>
</feature>